<dbReference type="SUPFAM" id="SSF46894">
    <property type="entry name" value="C-terminal effector domain of the bipartite response regulators"/>
    <property type="match status" value="1"/>
</dbReference>
<keyword evidence="7" id="KW-1185">Reference proteome</keyword>
<feature type="region of interest" description="Disordered" evidence="4">
    <location>
        <begin position="1"/>
        <end position="25"/>
    </location>
</feature>
<feature type="compositionally biased region" description="Gly residues" evidence="4">
    <location>
        <begin position="1"/>
        <end position="13"/>
    </location>
</feature>
<dbReference type="InterPro" id="IPR036693">
    <property type="entry name" value="TF_LuxR_autoind-bd_dom_sf"/>
</dbReference>
<name>A0A1I6S9F7_9RHOB</name>
<dbReference type="PANTHER" id="PTHR44688:SF16">
    <property type="entry name" value="DNA-BINDING TRANSCRIPTIONAL ACTIVATOR DEVR_DOSR"/>
    <property type="match status" value="1"/>
</dbReference>
<evidence type="ECO:0000313" key="7">
    <source>
        <dbReference type="Proteomes" id="UP000199392"/>
    </source>
</evidence>
<dbReference type="InterPro" id="IPR005143">
    <property type="entry name" value="TF_LuxR_autoind-bd_dom"/>
</dbReference>
<dbReference type="InterPro" id="IPR000792">
    <property type="entry name" value="Tscrpt_reg_LuxR_C"/>
</dbReference>
<dbReference type="InterPro" id="IPR036388">
    <property type="entry name" value="WH-like_DNA-bd_sf"/>
</dbReference>
<dbReference type="OrthoDB" id="7877011at2"/>
<dbReference type="SUPFAM" id="SSF75516">
    <property type="entry name" value="Pheromone-binding domain of LuxR-like quorum-sensing transcription factors"/>
    <property type="match status" value="1"/>
</dbReference>
<dbReference type="AlphaFoldDB" id="A0A1I6S9F7"/>
<proteinExistence type="predicted"/>
<evidence type="ECO:0000256" key="3">
    <source>
        <dbReference type="ARBA" id="ARBA00023163"/>
    </source>
</evidence>
<evidence type="ECO:0000313" key="6">
    <source>
        <dbReference type="EMBL" id="SFS73562.1"/>
    </source>
</evidence>
<dbReference type="InterPro" id="IPR016032">
    <property type="entry name" value="Sig_transdc_resp-reg_C-effctor"/>
</dbReference>
<protein>
    <submittedName>
        <fullName evidence="6">DNA-binding response regulator, NarL/FixJ family, contains REC and HTH domains</fullName>
    </submittedName>
</protein>
<feature type="domain" description="HTH luxR-type" evidence="5">
    <location>
        <begin position="207"/>
        <end position="272"/>
    </location>
</feature>
<keyword evidence="1" id="KW-0805">Transcription regulation</keyword>
<gene>
    <name evidence="6" type="ORF">SAMN04488050_104210</name>
</gene>
<organism evidence="6 7">
    <name type="scientific">Alloyangia pacifica</name>
    <dbReference type="NCBI Taxonomy" id="311180"/>
    <lineage>
        <taxon>Bacteria</taxon>
        <taxon>Pseudomonadati</taxon>
        <taxon>Pseudomonadota</taxon>
        <taxon>Alphaproteobacteria</taxon>
        <taxon>Rhodobacterales</taxon>
        <taxon>Roseobacteraceae</taxon>
        <taxon>Alloyangia</taxon>
    </lineage>
</organism>
<dbReference type="Gene3D" id="3.30.450.80">
    <property type="entry name" value="Transcription factor LuxR-like, autoinducer-binding domain"/>
    <property type="match status" value="1"/>
</dbReference>
<dbReference type="Pfam" id="PF03472">
    <property type="entry name" value="Autoind_bind"/>
    <property type="match status" value="1"/>
</dbReference>
<dbReference type="EMBL" id="FOZW01000004">
    <property type="protein sequence ID" value="SFS73562.1"/>
    <property type="molecule type" value="Genomic_DNA"/>
</dbReference>
<dbReference type="PANTHER" id="PTHR44688">
    <property type="entry name" value="DNA-BINDING TRANSCRIPTIONAL ACTIVATOR DEVR_DOSR"/>
    <property type="match status" value="1"/>
</dbReference>
<feature type="region of interest" description="Disordered" evidence="4">
    <location>
        <begin position="278"/>
        <end position="302"/>
    </location>
</feature>
<dbReference type="RefSeq" id="WP_092423680.1">
    <property type="nucleotide sequence ID" value="NZ_FNCL01000004.1"/>
</dbReference>
<evidence type="ECO:0000259" key="5">
    <source>
        <dbReference type="PROSITE" id="PS50043"/>
    </source>
</evidence>
<dbReference type="PROSITE" id="PS50043">
    <property type="entry name" value="HTH_LUXR_2"/>
    <property type="match status" value="1"/>
</dbReference>
<reference evidence="7" key="1">
    <citation type="submission" date="2016-10" db="EMBL/GenBank/DDBJ databases">
        <authorList>
            <person name="Varghese N."/>
            <person name="Submissions S."/>
        </authorList>
    </citation>
    <scope>NUCLEOTIDE SEQUENCE [LARGE SCALE GENOMIC DNA]</scope>
    <source>
        <strain evidence="7">DSM 26894</strain>
    </source>
</reference>
<keyword evidence="2 6" id="KW-0238">DNA-binding</keyword>
<evidence type="ECO:0000256" key="2">
    <source>
        <dbReference type="ARBA" id="ARBA00023125"/>
    </source>
</evidence>
<evidence type="ECO:0000256" key="1">
    <source>
        <dbReference type="ARBA" id="ARBA00023015"/>
    </source>
</evidence>
<evidence type="ECO:0000256" key="4">
    <source>
        <dbReference type="SAM" id="MobiDB-lite"/>
    </source>
</evidence>
<keyword evidence="3" id="KW-0804">Transcription</keyword>
<dbReference type="Gene3D" id="1.10.10.10">
    <property type="entry name" value="Winged helix-like DNA-binding domain superfamily/Winged helix DNA-binding domain"/>
    <property type="match status" value="1"/>
</dbReference>
<dbReference type="GO" id="GO:0006355">
    <property type="term" value="P:regulation of DNA-templated transcription"/>
    <property type="evidence" value="ECO:0007669"/>
    <property type="project" value="InterPro"/>
</dbReference>
<dbReference type="GO" id="GO:0003677">
    <property type="term" value="F:DNA binding"/>
    <property type="evidence" value="ECO:0007669"/>
    <property type="project" value="UniProtKB-KW"/>
</dbReference>
<dbReference type="SMART" id="SM00421">
    <property type="entry name" value="HTH_LUXR"/>
    <property type="match status" value="1"/>
</dbReference>
<dbReference type="Proteomes" id="UP000199392">
    <property type="component" value="Unassembled WGS sequence"/>
</dbReference>
<accession>A0A1I6S9F7</accession>
<sequence>MRAGGGLRFGGRGSLVDPSKPGPRRTLAAEQHVPDLLQWFLGALEETGTSEEVWRLLVRLGRKLGLPFVDYVTASGPSERPLFLRASYDTGWLGAHASDMAIGRWSYLSGHSALHLTPIAVGLEFLAEYHPLPESRIAVLQEAARRGLRAGFSIPLRQTMPPRIGQISLAGDHSRREMLAIIHAHGWTLNVAALTAHERFLMLFAQEFPERSRITEKQLELLAMIGAGLQDKQIAERLGVSISAVRHRLQALCARTGRASRAELAALAMSLGVLPDPLQTAPGTASEPGADAPHANAGQTVF</sequence>